<evidence type="ECO:0000259" key="1">
    <source>
        <dbReference type="SMART" id="SM00953"/>
    </source>
</evidence>
<evidence type="ECO:0000313" key="2">
    <source>
        <dbReference type="EMBL" id="KPW86420.1"/>
    </source>
</evidence>
<evidence type="ECO:0000313" key="4">
    <source>
        <dbReference type="Proteomes" id="UP000050411"/>
    </source>
</evidence>
<organism evidence="2 4">
    <name type="scientific">Pseudomonas congelans</name>
    <dbReference type="NCBI Taxonomy" id="200452"/>
    <lineage>
        <taxon>Bacteria</taxon>
        <taxon>Pseudomonadati</taxon>
        <taxon>Pseudomonadota</taxon>
        <taxon>Gammaproteobacteria</taxon>
        <taxon>Pseudomonadales</taxon>
        <taxon>Pseudomonadaceae</taxon>
        <taxon>Pseudomonas</taxon>
    </lineage>
</organism>
<dbReference type="EMBL" id="LJQB01000026">
    <property type="protein sequence ID" value="KPW86420.1"/>
    <property type="molecule type" value="Genomic_DNA"/>
</dbReference>
<reference evidence="3 5" key="2">
    <citation type="submission" date="2016-10" db="EMBL/GenBank/DDBJ databases">
        <authorList>
            <person name="Varghese N."/>
            <person name="Submissions S."/>
        </authorList>
    </citation>
    <scope>NUCLEOTIDE SEQUENCE [LARGE SCALE GENOMIC DNA]</scope>
    <source>
        <strain evidence="3 5">DSM 14939</strain>
    </source>
</reference>
<sequence length="343" mass="38242">MMPRCCAQCFHDSVIVAKINAEGEISRCSYCGTSQVSCIDPAGLADKLELFTYGLREDENGIPFADILKSYGILSNGVRQTEILVNDIFGNNTADKRFSFNFDVASYTDQWEDFKTELKHKNRFFPKATIHSSLFSRLTPGSNEGVLFQLLEQLKIPVDVRESFFRARISEIPLVAHQMGCPPCEIVTGGRANPRGIPYLYVADSLITCISEVRPSNSSGVYVAQITPVRELSVLDLTTPRKHCSASAFGEEQLSAVLGFLGLLELFSDELSKPIRPENSNLDYIPTQFLCEFIKSEARFDGIVFNSSFGQGKNYVFFDGDSLTPATPIKYIVNKTIHEYMQA</sequence>
<dbReference type="SMART" id="SM00953">
    <property type="entry name" value="RES"/>
    <property type="match status" value="1"/>
</dbReference>
<name>A0A0P9MQ12_9PSED</name>
<comment type="caution">
    <text evidence="2">The sequence shown here is derived from an EMBL/GenBank/DDBJ whole genome shotgun (WGS) entry which is preliminary data.</text>
</comment>
<reference evidence="2 4" key="1">
    <citation type="submission" date="2015-09" db="EMBL/GenBank/DDBJ databases">
        <title>Genome announcement of multiple Pseudomonas syringae strains.</title>
        <authorList>
            <person name="Thakur S."/>
            <person name="Wang P.W."/>
            <person name="Gong Y."/>
            <person name="Weir B.S."/>
            <person name="Guttman D.S."/>
        </authorList>
    </citation>
    <scope>NUCLEOTIDE SEQUENCE [LARGE SCALE GENOMIC DNA]</scope>
    <source>
        <strain evidence="2 4">ICMP19117</strain>
    </source>
</reference>
<dbReference type="PATRIC" id="fig|200452.3.peg.3523"/>
<dbReference type="AlphaFoldDB" id="A0A0P9MQ12"/>
<feature type="domain" description="RES" evidence="1">
    <location>
        <begin position="175"/>
        <end position="328"/>
    </location>
</feature>
<dbReference type="Proteomes" id="UP000183042">
    <property type="component" value="Unassembled WGS sequence"/>
</dbReference>
<gene>
    <name evidence="2" type="ORF">ALO92_02941</name>
    <name evidence="3" type="ORF">SAMN05216596_102503</name>
</gene>
<evidence type="ECO:0000313" key="5">
    <source>
        <dbReference type="Proteomes" id="UP000183042"/>
    </source>
</evidence>
<accession>A0A0P9MQ12</accession>
<evidence type="ECO:0000313" key="3">
    <source>
        <dbReference type="EMBL" id="SDO99508.1"/>
    </source>
</evidence>
<dbReference type="InterPro" id="IPR014914">
    <property type="entry name" value="RES_dom"/>
</dbReference>
<dbReference type="Proteomes" id="UP000050411">
    <property type="component" value="Unassembled WGS sequence"/>
</dbReference>
<dbReference type="Pfam" id="PF08808">
    <property type="entry name" value="RES"/>
    <property type="match status" value="1"/>
</dbReference>
<dbReference type="EMBL" id="FNJH01000002">
    <property type="protein sequence ID" value="SDO99508.1"/>
    <property type="molecule type" value="Genomic_DNA"/>
</dbReference>
<keyword evidence="5" id="KW-1185">Reference proteome</keyword>
<protein>
    <submittedName>
        <fullName evidence="3">RES domain-containing protein</fullName>
    </submittedName>
</protein>
<proteinExistence type="predicted"/>